<feature type="transmembrane region" description="Helical" evidence="8">
    <location>
        <begin position="111"/>
        <end position="133"/>
    </location>
</feature>
<keyword evidence="6 8" id="KW-1133">Transmembrane helix</keyword>
<evidence type="ECO:0000256" key="5">
    <source>
        <dbReference type="ARBA" id="ARBA00022692"/>
    </source>
</evidence>
<feature type="transmembrane region" description="Helical" evidence="8">
    <location>
        <begin position="304"/>
        <end position="322"/>
    </location>
</feature>
<comment type="subcellular location">
    <subcellularLocation>
        <location evidence="1">Cell membrane</location>
        <topology evidence="1">Multi-pass membrane protein</topology>
    </subcellularLocation>
</comment>
<name>A0A1Y5RFA0_9RHOB</name>
<dbReference type="Pfam" id="PF01032">
    <property type="entry name" value="FecCD"/>
    <property type="match status" value="1"/>
</dbReference>
<evidence type="ECO:0000313" key="9">
    <source>
        <dbReference type="EMBL" id="SLN13486.1"/>
    </source>
</evidence>
<feature type="transmembrane region" description="Helical" evidence="8">
    <location>
        <begin position="58"/>
        <end position="75"/>
    </location>
</feature>
<keyword evidence="3" id="KW-0813">Transport</keyword>
<keyword evidence="7 8" id="KW-0472">Membrane</keyword>
<gene>
    <name evidence="9" type="primary">yfiZ</name>
    <name evidence="9" type="ORF">PAM7066_00190</name>
</gene>
<dbReference type="GO" id="GO:0033214">
    <property type="term" value="P:siderophore-iron import into cell"/>
    <property type="evidence" value="ECO:0007669"/>
    <property type="project" value="TreeGrafter"/>
</dbReference>
<evidence type="ECO:0000256" key="8">
    <source>
        <dbReference type="SAM" id="Phobius"/>
    </source>
</evidence>
<evidence type="ECO:0000256" key="2">
    <source>
        <dbReference type="ARBA" id="ARBA00007935"/>
    </source>
</evidence>
<feature type="transmembrane region" description="Helical" evidence="8">
    <location>
        <begin position="232"/>
        <end position="254"/>
    </location>
</feature>
<dbReference type="PANTHER" id="PTHR30472:SF1">
    <property type="entry name" value="FE(3+) DICITRATE TRANSPORT SYSTEM PERMEASE PROTEIN FECC-RELATED"/>
    <property type="match status" value="1"/>
</dbReference>
<comment type="similarity">
    <text evidence="2">Belongs to the binding-protein-dependent transport system permease family. FecCD subfamily.</text>
</comment>
<evidence type="ECO:0000256" key="7">
    <source>
        <dbReference type="ARBA" id="ARBA00023136"/>
    </source>
</evidence>
<feature type="transmembrane region" description="Helical" evidence="8">
    <location>
        <begin position="184"/>
        <end position="206"/>
    </location>
</feature>
<dbReference type="InterPro" id="IPR037294">
    <property type="entry name" value="ABC_BtuC-like"/>
</dbReference>
<dbReference type="Proteomes" id="UP000193870">
    <property type="component" value="Unassembled WGS sequence"/>
</dbReference>
<dbReference type="PANTHER" id="PTHR30472">
    <property type="entry name" value="FERRIC ENTEROBACTIN TRANSPORT SYSTEM PERMEASE PROTEIN"/>
    <property type="match status" value="1"/>
</dbReference>
<feature type="transmembrane region" description="Helical" evidence="8">
    <location>
        <begin position="274"/>
        <end position="297"/>
    </location>
</feature>
<dbReference type="CDD" id="cd06550">
    <property type="entry name" value="TM_ABC_iron-siderophores_like"/>
    <property type="match status" value="1"/>
</dbReference>
<evidence type="ECO:0000256" key="3">
    <source>
        <dbReference type="ARBA" id="ARBA00022448"/>
    </source>
</evidence>
<dbReference type="SUPFAM" id="SSF81345">
    <property type="entry name" value="ABC transporter involved in vitamin B12 uptake, BtuC"/>
    <property type="match status" value="1"/>
</dbReference>
<dbReference type="STRING" id="315423.SAMN04488020_101188"/>
<proteinExistence type="inferred from homology"/>
<dbReference type="Gene3D" id="1.10.3470.10">
    <property type="entry name" value="ABC transporter involved in vitamin B12 uptake, BtuC"/>
    <property type="match status" value="1"/>
</dbReference>
<dbReference type="GO" id="GO:0022857">
    <property type="term" value="F:transmembrane transporter activity"/>
    <property type="evidence" value="ECO:0007669"/>
    <property type="project" value="InterPro"/>
</dbReference>
<dbReference type="RefSeq" id="WP_085852243.1">
    <property type="nucleotide sequence ID" value="NZ_FOPF01000001.1"/>
</dbReference>
<protein>
    <submittedName>
        <fullName evidence="9">Putative siderophore transport system permease protein YfiZ</fullName>
    </submittedName>
</protein>
<evidence type="ECO:0000256" key="4">
    <source>
        <dbReference type="ARBA" id="ARBA00022475"/>
    </source>
</evidence>
<keyword evidence="5 8" id="KW-0812">Transmembrane</keyword>
<dbReference type="EMBL" id="FWFV01000001">
    <property type="protein sequence ID" value="SLN13486.1"/>
    <property type="molecule type" value="Genomic_DNA"/>
</dbReference>
<sequence>MRHLPLPAILIALPLAAALWHLSAGAQSIPWETVLHALAMPGESFETVVIREIRLPRTLGAAIAGAGLGVAGALMQGVTRNPLAEPGLFGLLAGAALAVVAGQSVPGLGGVAALPFLAALGAVAGAAMVWALTTLARSGSELTPVLAGAAVTAFLVALTTLLNLLDERGFEELRIWLSGSLAGLRMTVILTVLPWVLCGFGAALFIGPRLTALAMGDEAATGLGLSVARLRAAAIAAVVALTAVGVAVAGPLAFVGLTVPHAARLLVGTDYARVVPVSMGLGAAYLLGVDTLARIVLSPSEISTGILTAILGAPVFIALVRLRA</sequence>
<dbReference type="GO" id="GO:0005886">
    <property type="term" value="C:plasma membrane"/>
    <property type="evidence" value="ECO:0007669"/>
    <property type="project" value="UniProtKB-SubCell"/>
</dbReference>
<dbReference type="AlphaFoldDB" id="A0A1Y5RFA0"/>
<evidence type="ECO:0000256" key="6">
    <source>
        <dbReference type="ARBA" id="ARBA00022989"/>
    </source>
</evidence>
<feature type="transmembrane region" description="Helical" evidence="8">
    <location>
        <begin position="145"/>
        <end position="164"/>
    </location>
</feature>
<keyword evidence="10" id="KW-1185">Reference proteome</keyword>
<feature type="transmembrane region" description="Helical" evidence="8">
    <location>
        <begin position="87"/>
        <end position="105"/>
    </location>
</feature>
<reference evidence="9 10" key="1">
    <citation type="submission" date="2017-03" db="EMBL/GenBank/DDBJ databases">
        <authorList>
            <person name="Afonso C.L."/>
            <person name="Miller P.J."/>
            <person name="Scott M.A."/>
            <person name="Spackman E."/>
            <person name="Goraichik I."/>
            <person name="Dimitrov K.M."/>
            <person name="Suarez D.L."/>
            <person name="Swayne D.E."/>
        </authorList>
    </citation>
    <scope>NUCLEOTIDE SEQUENCE [LARGE SCALE GENOMIC DNA]</scope>
    <source>
        <strain evidence="9 10">CECT 7066</strain>
    </source>
</reference>
<accession>A0A1Y5RFA0</accession>
<dbReference type="InterPro" id="IPR000522">
    <property type="entry name" value="ABC_transptr_permease_BtuC"/>
</dbReference>
<organism evidence="9 10">
    <name type="scientific">Palleronia marisminoris</name>
    <dbReference type="NCBI Taxonomy" id="315423"/>
    <lineage>
        <taxon>Bacteria</taxon>
        <taxon>Pseudomonadati</taxon>
        <taxon>Pseudomonadota</taxon>
        <taxon>Alphaproteobacteria</taxon>
        <taxon>Rhodobacterales</taxon>
        <taxon>Roseobacteraceae</taxon>
        <taxon>Palleronia</taxon>
    </lineage>
</organism>
<evidence type="ECO:0000313" key="10">
    <source>
        <dbReference type="Proteomes" id="UP000193870"/>
    </source>
</evidence>
<keyword evidence="4" id="KW-1003">Cell membrane</keyword>
<evidence type="ECO:0000256" key="1">
    <source>
        <dbReference type="ARBA" id="ARBA00004651"/>
    </source>
</evidence>